<organism evidence="1">
    <name type="scientific">Candidatus Kentrum sp. LFY</name>
    <dbReference type="NCBI Taxonomy" id="2126342"/>
    <lineage>
        <taxon>Bacteria</taxon>
        <taxon>Pseudomonadati</taxon>
        <taxon>Pseudomonadota</taxon>
        <taxon>Gammaproteobacteria</taxon>
        <taxon>Candidatus Kentrum</taxon>
    </lineage>
</organism>
<dbReference type="EMBL" id="CAADFN010000003">
    <property type="protein sequence ID" value="VFK13536.1"/>
    <property type="molecule type" value="Genomic_DNA"/>
</dbReference>
<gene>
    <name evidence="1" type="ORF">BECKLFY1418C_GA0070996_100374</name>
</gene>
<dbReference type="AlphaFoldDB" id="A0A450W8Z7"/>
<sequence>MSHRIEYFISFIAHLPAQSPAHSGKEEHYVEIEIHIKAIPEFNVKRLSLPLPPSNNGQSK</sequence>
<proteinExistence type="predicted"/>
<reference evidence="1" key="1">
    <citation type="submission" date="2019-02" db="EMBL/GenBank/DDBJ databases">
        <authorList>
            <person name="Gruber-Vodicka R. H."/>
            <person name="Seah K. B. B."/>
        </authorList>
    </citation>
    <scope>NUCLEOTIDE SEQUENCE</scope>
    <source>
        <strain evidence="1">BECK_BY7</strain>
    </source>
</reference>
<accession>A0A450W8Z7</accession>
<protein>
    <submittedName>
        <fullName evidence="1">Uncharacterized protein</fullName>
    </submittedName>
</protein>
<name>A0A450W8Z7_9GAMM</name>
<evidence type="ECO:0000313" key="1">
    <source>
        <dbReference type="EMBL" id="VFK13536.1"/>
    </source>
</evidence>